<gene>
    <name evidence="1" type="ORF">QH73_0009150</name>
</gene>
<proteinExistence type="predicted"/>
<protein>
    <submittedName>
        <fullName evidence="1">Uncharacterized protein</fullName>
    </submittedName>
</protein>
<evidence type="ECO:0000313" key="1">
    <source>
        <dbReference type="EMBL" id="NHC34825.1"/>
    </source>
</evidence>
<keyword evidence="2" id="KW-1185">Reference proteome</keyword>
<dbReference type="OrthoDB" id="425498at2"/>
<dbReference type="EMBL" id="JTJC03000002">
    <property type="protein sequence ID" value="NHC34825.1"/>
    <property type="molecule type" value="Genomic_DNA"/>
</dbReference>
<sequence>MAIYVSRIMTGLKQFFMSHLSSLQGQVENENDLIASWGSGWQKLNLDQKKLVSEVFHKPVCLTIKFIQVENLLGNLKIEPEPITLINRKTSTIWSLAFKQNRLTINVPNFDFPIYSFTPTKFRPIDPDMKIEIEFDEDWQNQNLFMHLYAKGMKRATFEAV</sequence>
<evidence type="ECO:0000313" key="2">
    <source>
        <dbReference type="Proteomes" id="UP000031532"/>
    </source>
</evidence>
<name>A0A9X5E3Y8_9CYAN</name>
<accession>A0A9X5E3Y8</accession>
<dbReference type="RefSeq" id="WP_132866852.1">
    <property type="nucleotide sequence ID" value="NZ_JTJC03000002.1"/>
</dbReference>
<reference evidence="1 2" key="1">
    <citation type="journal article" date="2015" name="Genome Announc.">
        <title>Draft Genome Sequence of the Terrestrial Cyanobacterium Scytonema millei VB511283, Isolated from Eastern India.</title>
        <authorList>
            <person name="Sen D."/>
            <person name="Chandrababunaidu M.M."/>
            <person name="Singh D."/>
            <person name="Sanghi N."/>
            <person name="Ghorai A."/>
            <person name="Mishra G.P."/>
            <person name="Madduluri M."/>
            <person name="Adhikary S.P."/>
            <person name="Tripathy S."/>
        </authorList>
    </citation>
    <scope>NUCLEOTIDE SEQUENCE [LARGE SCALE GENOMIC DNA]</scope>
    <source>
        <strain evidence="1 2">VB511283</strain>
    </source>
</reference>
<dbReference type="Proteomes" id="UP000031532">
    <property type="component" value="Unassembled WGS sequence"/>
</dbReference>
<organism evidence="1 2">
    <name type="scientific">Scytonema millei VB511283</name>
    <dbReference type="NCBI Taxonomy" id="1245923"/>
    <lineage>
        <taxon>Bacteria</taxon>
        <taxon>Bacillati</taxon>
        <taxon>Cyanobacteriota</taxon>
        <taxon>Cyanophyceae</taxon>
        <taxon>Nostocales</taxon>
        <taxon>Scytonemataceae</taxon>
        <taxon>Scytonema</taxon>
    </lineage>
</organism>
<comment type="caution">
    <text evidence="1">The sequence shown here is derived from an EMBL/GenBank/DDBJ whole genome shotgun (WGS) entry which is preliminary data.</text>
</comment>
<dbReference type="AlphaFoldDB" id="A0A9X5E3Y8"/>